<dbReference type="Proteomes" id="UP000184423">
    <property type="component" value="Unassembled WGS sequence"/>
</dbReference>
<dbReference type="AlphaFoldDB" id="A0A1M4UMB4"/>
<dbReference type="InterPro" id="IPR009078">
    <property type="entry name" value="Ferritin-like_SF"/>
</dbReference>
<dbReference type="SUPFAM" id="SSF47240">
    <property type="entry name" value="Ferritin-like"/>
    <property type="match status" value="1"/>
</dbReference>
<dbReference type="EMBL" id="FQVG01000008">
    <property type="protein sequence ID" value="SHE57713.1"/>
    <property type="molecule type" value="Genomic_DNA"/>
</dbReference>
<keyword evidence="2" id="KW-1185">Reference proteome</keyword>
<evidence type="ECO:0000313" key="1">
    <source>
        <dbReference type="EMBL" id="SHE57713.1"/>
    </source>
</evidence>
<accession>A0A1M4UMB4</accession>
<dbReference type="Pfam" id="PF07875">
    <property type="entry name" value="Coat_F"/>
    <property type="match status" value="1"/>
</dbReference>
<reference evidence="2" key="1">
    <citation type="submission" date="2016-11" db="EMBL/GenBank/DDBJ databases">
        <authorList>
            <person name="Varghese N."/>
            <person name="Submissions S."/>
        </authorList>
    </citation>
    <scope>NUCLEOTIDE SEQUENCE [LARGE SCALE GENOMIC DNA]</scope>
    <source>
        <strain evidence="2">DSM 10124</strain>
    </source>
</reference>
<protein>
    <submittedName>
        <fullName evidence="1">Rubrerythrin</fullName>
    </submittedName>
</protein>
<dbReference type="InterPro" id="IPR012851">
    <property type="entry name" value="Spore_coat_CotF-like"/>
</dbReference>
<dbReference type="Gene3D" id="1.20.1260.10">
    <property type="match status" value="1"/>
</dbReference>
<proteinExistence type="predicted"/>
<dbReference type="RefSeq" id="WP_027309463.1">
    <property type="nucleotide sequence ID" value="NZ_FQVG01000008.1"/>
</dbReference>
<name>A0A1M4UMB4_9CLOT</name>
<evidence type="ECO:0000313" key="2">
    <source>
        <dbReference type="Proteomes" id="UP000184423"/>
    </source>
</evidence>
<sequence>MLTQKEVTYLKENLDAEYLCIRKYEQYAALSTDADVKNMFTTLAGYEQQHATTLKNILNQNGVNYTSIYESYNKPSSAQNQQNLSFSDAQLMNDSLSTEKHVSSNYNTAILETVDTNIRKQLQHIQQEEQGHAETIFNMMRTKGYYKVE</sequence>
<organism evidence="1 2">
    <name type="scientific">Caloramator proteoclasticus DSM 10124</name>
    <dbReference type="NCBI Taxonomy" id="1121262"/>
    <lineage>
        <taxon>Bacteria</taxon>
        <taxon>Bacillati</taxon>
        <taxon>Bacillota</taxon>
        <taxon>Clostridia</taxon>
        <taxon>Eubacteriales</taxon>
        <taxon>Clostridiaceae</taxon>
        <taxon>Caloramator</taxon>
    </lineage>
</organism>
<dbReference type="InterPro" id="IPR012347">
    <property type="entry name" value="Ferritin-like"/>
</dbReference>
<gene>
    <name evidence="1" type="ORF">SAMN02746091_00690</name>
</gene>
<dbReference type="CDD" id="cd00657">
    <property type="entry name" value="Ferritin_like"/>
    <property type="match status" value="1"/>
</dbReference>